<comment type="caution">
    <text evidence="1">The sequence shown here is derived from an EMBL/GenBank/DDBJ whole genome shotgun (WGS) entry which is preliminary data.</text>
</comment>
<dbReference type="RefSeq" id="XP_037213928.1">
    <property type="nucleotide sequence ID" value="XM_037369430.1"/>
</dbReference>
<sequence>MSLSNKSRPKSLGPSKIALPPIRLKPDPWFTEFTYDPTRVSRSSLSHLSGCNDFNGTRLDCSFESIDRDFGMAHHGEVYHSSPRLYPQGKEDDERIEDWELGPFATKLPSLHQLGLDRPFADLFSLDDYAQRNRSEPADDDGWDTPERSYHEEMDLDIDEDDSAATMAKLMVASRFAWEALETVPEVDEENDMYPTAKQKGVDIRAENGPAVGQRMMFKDVVNRRWHG</sequence>
<evidence type="ECO:0000313" key="1">
    <source>
        <dbReference type="EMBL" id="KAF7290568.1"/>
    </source>
</evidence>
<accession>A0A8H6VUI3</accession>
<gene>
    <name evidence="1" type="ORF">MIND_01296900</name>
</gene>
<reference evidence="1" key="1">
    <citation type="submission" date="2020-05" db="EMBL/GenBank/DDBJ databases">
        <title>Mycena genomes resolve the evolution of fungal bioluminescence.</title>
        <authorList>
            <person name="Tsai I.J."/>
        </authorList>
    </citation>
    <scope>NUCLEOTIDE SEQUENCE</scope>
    <source>
        <strain evidence="1">171206Taipei</strain>
    </source>
</reference>
<evidence type="ECO:0000313" key="2">
    <source>
        <dbReference type="Proteomes" id="UP000636479"/>
    </source>
</evidence>
<keyword evidence="2" id="KW-1185">Reference proteome</keyword>
<proteinExistence type="predicted"/>
<name>A0A8H6VUI3_9AGAR</name>
<dbReference type="AlphaFoldDB" id="A0A8H6VUI3"/>
<dbReference type="Proteomes" id="UP000636479">
    <property type="component" value="Unassembled WGS sequence"/>
</dbReference>
<protein>
    <submittedName>
        <fullName evidence="1">Uncharacterized protein</fullName>
    </submittedName>
</protein>
<dbReference type="GeneID" id="59351946"/>
<organism evidence="1 2">
    <name type="scientific">Mycena indigotica</name>
    <dbReference type="NCBI Taxonomy" id="2126181"/>
    <lineage>
        <taxon>Eukaryota</taxon>
        <taxon>Fungi</taxon>
        <taxon>Dikarya</taxon>
        <taxon>Basidiomycota</taxon>
        <taxon>Agaricomycotina</taxon>
        <taxon>Agaricomycetes</taxon>
        <taxon>Agaricomycetidae</taxon>
        <taxon>Agaricales</taxon>
        <taxon>Marasmiineae</taxon>
        <taxon>Mycenaceae</taxon>
        <taxon>Mycena</taxon>
    </lineage>
</organism>
<dbReference type="EMBL" id="JACAZF010000014">
    <property type="protein sequence ID" value="KAF7290568.1"/>
    <property type="molecule type" value="Genomic_DNA"/>
</dbReference>